<evidence type="ECO:0000256" key="6">
    <source>
        <dbReference type="ARBA" id="ARBA00051245"/>
    </source>
</evidence>
<feature type="compositionally biased region" description="Basic and acidic residues" evidence="9">
    <location>
        <begin position="421"/>
        <end position="440"/>
    </location>
</feature>
<dbReference type="PROSITE" id="PS50011">
    <property type="entry name" value="PROTEIN_KINASE_DOM"/>
    <property type="match status" value="1"/>
</dbReference>
<evidence type="ECO:0000259" key="10">
    <source>
        <dbReference type="PROSITE" id="PS50001"/>
    </source>
</evidence>
<evidence type="ECO:0000313" key="13">
    <source>
        <dbReference type="Proteomes" id="UP000276776"/>
    </source>
</evidence>
<keyword evidence="4 8" id="KW-0067">ATP-binding</keyword>
<keyword evidence="1 8" id="KW-0808">Transferase</keyword>
<dbReference type="STRING" id="103827.A0A158RAY0"/>
<dbReference type="InterPro" id="IPR036860">
    <property type="entry name" value="SH2_dom_sf"/>
</dbReference>
<evidence type="ECO:0000256" key="2">
    <source>
        <dbReference type="ARBA" id="ARBA00022741"/>
    </source>
</evidence>
<evidence type="ECO:0000313" key="14">
    <source>
        <dbReference type="WBParaSite" id="TCLT_0000116801-mRNA-1"/>
    </source>
</evidence>
<organism evidence="14">
    <name type="scientific">Thelazia callipaeda</name>
    <name type="common">Oriental eyeworm</name>
    <name type="synonym">Parasitic nematode</name>
    <dbReference type="NCBI Taxonomy" id="103827"/>
    <lineage>
        <taxon>Eukaryota</taxon>
        <taxon>Metazoa</taxon>
        <taxon>Ecdysozoa</taxon>
        <taxon>Nematoda</taxon>
        <taxon>Chromadorea</taxon>
        <taxon>Rhabditida</taxon>
        <taxon>Spirurina</taxon>
        <taxon>Spiruromorpha</taxon>
        <taxon>Thelazioidea</taxon>
        <taxon>Thelaziidae</taxon>
        <taxon>Thelazia</taxon>
    </lineage>
</organism>
<dbReference type="Pfam" id="PF00017">
    <property type="entry name" value="SH2"/>
    <property type="match status" value="1"/>
</dbReference>
<dbReference type="InterPro" id="IPR020635">
    <property type="entry name" value="Tyr_kinase_cat_dom"/>
</dbReference>
<keyword evidence="3 8" id="KW-0418">Kinase</keyword>
<dbReference type="PROSITE" id="PS00109">
    <property type="entry name" value="PROTEIN_KINASE_TYR"/>
    <property type="match status" value="1"/>
</dbReference>
<evidence type="ECO:0000256" key="3">
    <source>
        <dbReference type="ARBA" id="ARBA00022777"/>
    </source>
</evidence>
<proteinExistence type="inferred from homology"/>
<dbReference type="InterPro" id="IPR050198">
    <property type="entry name" value="Non-receptor_tyrosine_kinases"/>
</dbReference>
<dbReference type="PROSITE" id="PS50001">
    <property type="entry name" value="SH2"/>
    <property type="match status" value="1"/>
</dbReference>
<accession>A0A158RAY0</accession>
<feature type="compositionally biased region" description="Basic and acidic residues" evidence="9">
    <location>
        <begin position="465"/>
        <end position="474"/>
    </location>
</feature>
<evidence type="ECO:0000256" key="7">
    <source>
        <dbReference type="PROSITE-ProRule" id="PRU00191"/>
    </source>
</evidence>
<feature type="domain" description="Protein kinase" evidence="11">
    <location>
        <begin position="128"/>
        <end position="397"/>
    </location>
</feature>
<evidence type="ECO:0000256" key="8">
    <source>
        <dbReference type="RuleBase" id="RU362096"/>
    </source>
</evidence>
<dbReference type="AlphaFoldDB" id="A0A158RAY0"/>
<keyword evidence="13" id="KW-1185">Reference proteome</keyword>
<evidence type="ECO:0000256" key="4">
    <source>
        <dbReference type="ARBA" id="ARBA00022840"/>
    </source>
</evidence>
<keyword evidence="5 8" id="KW-0829">Tyrosine-protein kinase</keyword>
<dbReference type="SMART" id="SM00252">
    <property type="entry name" value="SH2"/>
    <property type="match status" value="1"/>
</dbReference>
<dbReference type="Pfam" id="PF07714">
    <property type="entry name" value="PK_Tyr_Ser-Thr"/>
    <property type="match status" value="1"/>
</dbReference>
<name>A0A158RAY0_THECL</name>
<reference evidence="12 13" key="2">
    <citation type="submission" date="2018-11" db="EMBL/GenBank/DDBJ databases">
        <authorList>
            <consortium name="Pathogen Informatics"/>
        </authorList>
    </citation>
    <scope>NUCLEOTIDE SEQUENCE [LARGE SCALE GENOMIC DNA]</scope>
</reference>
<dbReference type="Gene3D" id="1.10.510.10">
    <property type="entry name" value="Transferase(Phosphotransferase) domain 1"/>
    <property type="match status" value="1"/>
</dbReference>
<keyword evidence="7" id="KW-0727">SH2 domain</keyword>
<evidence type="ECO:0000256" key="9">
    <source>
        <dbReference type="SAM" id="MobiDB-lite"/>
    </source>
</evidence>
<dbReference type="EMBL" id="UYYF01000128">
    <property type="protein sequence ID" value="VDM96456.1"/>
    <property type="molecule type" value="Genomic_DNA"/>
</dbReference>
<dbReference type="PRINTS" id="PR00109">
    <property type="entry name" value="TYRKINASE"/>
</dbReference>
<dbReference type="Gene3D" id="3.30.505.10">
    <property type="entry name" value="SH2 domain"/>
    <property type="match status" value="1"/>
</dbReference>
<feature type="region of interest" description="Disordered" evidence="9">
    <location>
        <begin position="421"/>
        <end position="498"/>
    </location>
</feature>
<comment type="similarity">
    <text evidence="8">Belongs to the protein kinase superfamily. Tyr protein kinase family.</text>
</comment>
<dbReference type="Proteomes" id="UP000276776">
    <property type="component" value="Unassembled WGS sequence"/>
</dbReference>
<keyword evidence="2 8" id="KW-0547">Nucleotide-binding</keyword>
<dbReference type="GO" id="GO:0004715">
    <property type="term" value="F:non-membrane spanning protein tyrosine kinase activity"/>
    <property type="evidence" value="ECO:0007669"/>
    <property type="project" value="UniProtKB-EC"/>
</dbReference>
<evidence type="ECO:0000259" key="11">
    <source>
        <dbReference type="PROSITE" id="PS50011"/>
    </source>
</evidence>
<reference evidence="14" key="1">
    <citation type="submission" date="2016-04" db="UniProtKB">
        <authorList>
            <consortium name="WormBaseParasite"/>
        </authorList>
    </citation>
    <scope>IDENTIFICATION</scope>
</reference>
<dbReference type="SUPFAM" id="SSF55550">
    <property type="entry name" value="SH2 domain"/>
    <property type="match status" value="1"/>
</dbReference>
<dbReference type="EC" id="2.7.10.2" evidence="8"/>
<evidence type="ECO:0000313" key="12">
    <source>
        <dbReference type="EMBL" id="VDM96456.1"/>
    </source>
</evidence>
<dbReference type="OMA" id="REENNIC"/>
<dbReference type="CDD" id="cd00192">
    <property type="entry name" value="PTKc"/>
    <property type="match status" value="1"/>
</dbReference>
<comment type="catalytic activity">
    <reaction evidence="6 8">
        <text>L-tyrosyl-[protein] + ATP = O-phospho-L-tyrosyl-[protein] + ADP + H(+)</text>
        <dbReference type="Rhea" id="RHEA:10596"/>
        <dbReference type="Rhea" id="RHEA-COMP:10136"/>
        <dbReference type="Rhea" id="RHEA-COMP:20101"/>
        <dbReference type="ChEBI" id="CHEBI:15378"/>
        <dbReference type="ChEBI" id="CHEBI:30616"/>
        <dbReference type="ChEBI" id="CHEBI:46858"/>
        <dbReference type="ChEBI" id="CHEBI:61978"/>
        <dbReference type="ChEBI" id="CHEBI:456216"/>
        <dbReference type="EC" id="2.7.10.2"/>
    </reaction>
</comment>
<sequence length="498" mass="57121">MSKSDSYKKSRSKSVEMQNWFVGLITKPTVERYLKKEGQYLVRTQEKNGRLEFVLSVRGKNECAHLTITYEEGVGWAINAKLRKAFHTIVELIKYYEKNKVPVGNSGYLRIPFEKPKWFIRHENITYDVENDLIGTGNFCDVFKGKLFGKILVALKICHGPTGENSSPEEKKKIDEAKESLEREACLMSDFKHPNIVKFHGICCDVPPVCIVLERCTGGSLDAHLLQFADKISNGERVLYSFGASKGMCYLQEKHLIHRDLAARNCLISKYGIIKIGDFGLSQLVSDLTGKCSKERLPVRWMAPETIRKDPKYSTKSDVWSFGVLLYEIFNDGIKPWPDWDVRQCATCIKQGNMPDMPDKTPSEIVKLVSECWTVDVEKRCDFIYIANKLSSIHLLYAPPKLNDLTIAKLKDVKPLTEKDAELKEERSDCEKESLSKKSSESLASEKSMTELVPKYFKKRRRYKKQQESHESTETSRTTTQDHTSRSQDCSKEVDRNY</sequence>
<dbReference type="OrthoDB" id="98077at2759"/>
<evidence type="ECO:0000256" key="1">
    <source>
        <dbReference type="ARBA" id="ARBA00022679"/>
    </source>
</evidence>
<dbReference type="SMART" id="SM00219">
    <property type="entry name" value="TyrKc"/>
    <property type="match status" value="1"/>
</dbReference>
<dbReference type="SUPFAM" id="SSF56112">
    <property type="entry name" value="Protein kinase-like (PK-like)"/>
    <property type="match status" value="1"/>
</dbReference>
<evidence type="ECO:0000256" key="5">
    <source>
        <dbReference type="ARBA" id="ARBA00023137"/>
    </source>
</evidence>
<dbReference type="InterPro" id="IPR008266">
    <property type="entry name" value="Tyr_kinase_AS"/>
</dbReference>
<dbReference type="InterPro" id="IPR000719">
    <property type="entry name" value="Prot_kinase_dom"/>
</dbReference>
<feature type="domain" description="SH2" evidence="10">
    <location>
        <begin position="20"/>
        <end position="113"/>
    </location>
</feature>
<feature type="compositionally biased region" description="Basic and acidic residues" evidence="9">
    <location>
        <begin position="483"/>
        <end position="498"/>
    </location>
</feature>
<protein>
    <recommendedName>
        <fullName evidence="8">Tyrosine-protein kinase</fullName>
        <ecNumber evidence="8">2.7.10.2</ecNumber>
    </recommendedName>
</protein>
<gene>
    <name evidence="12" type="ORF">TCLT_LOCUS1169</name>
</gene>
<dbReference type="InterPro" id="IPR001245">
    <property type="entry name" value="Ser-Thr/Tyr_kinase_cat_dom"/>
</dbReference>
<dbReference type="InterPro" id="IPR000980">
    <property type="entry name" value="SH2"/>
</dbReference>
<dbReference type="PANTHER" id="PTHR24418">
    <property type="entry name" value="TYROSINE-PROTEIN KINASE"/>
    <property type="match status" value="1"/>
</dbReference>
<dbReference type="WBParaSite" id="TCLT_0000116801-mRNA-1">
    <property type="protein sequence ID" value="TCLT_0000116801-mRNA-1"/>
    <property type="gene ID" value="TCLT_0000116801"/>
</dbReference>
<dbReference type="InterPro" id="IPR011009">
    <property type="entry name" value="Kinase-like_dom_sf"/>
</dbReference>
<dbReference type="GO" id="GO:0005524">
    <property type="term" value="F:ATP binding"/>
    <property type="evidence" value="ECO:0007669"/>
    <property type="project" value="UniProtKB-KW"/>
</dbReference>